<evidence type="ECO:0000313" key="3">
    <source>
        <dbReference type="EMBL" id="GKV45596.1"/>
    </source>
</evidence>
<feature type="region of interest" description="Disordered" evidence="1">
    <location>
        <begin position="121"/>
        <end position="157"/>
    </location>
</feature>
<feature type="region of interest" description="Disordered" evidence="1">
    <location>
        <begin position="465"/>
        <end position="494"/>
    </location>
</feature>
<dbReference type="SUPFAM" id="SSF56672">
    <property type="entry name" value="DNA/RNA polymerases"/>
    <property type="match status" value="1"/>
</dbReference>
<protein>
    <recommendedName>
        <fullName evidence="2">Reverse transcriptase domain-containing protein</fullName>
    </recommendedName>
</protein>
<proteinExistence type="predicted"/>
<dbReference type="GO" id="GO:0003824">
    <property type="term" value="F:catalytic activity"/>
    <property type="evidence" value="ECO:0007669"/>
    <property type="project" value="InterPro"/>
</dbReference>
<dbReference type="Proteomes" id="UP001054252">
    <property type="component" value="Unassembled WGS sequence"/>
</dbReference>
<gene>
    <name evidence="3" type="ORF">SLEP1_g52662</name>
</gene>
<reference evidence="3 4" key="1">
    <citation type="journal article" date="2021" name="Commun. Biol.">
        <title>The genome of Shorea leprosula (Dipterocarpaceae) highlights the ecological relevance of drought in aseasonal tropical rainforests.</title>
        <authorList>
            <person name="Ng K.K.S."/>
            <person name="Kobayashi M.J."/>
            <person name="Fawcett J.A."/>
            <person name="Hatakeyama M."/>
            <person name="Paape T."/>
            <person name="Ng C.H."/>
            <person name="Ang C.C."/>
            <person name="Tnah L.H."/>
            <person name="Lee C.T."/>
            <person name="Nishiyama T."/>
            <person name="Sese J."/>
            <person name="O'Brien M.J."/>
            <person name="Copetti D."/>
            <person name="Mohd Noor M.I."/>
            <person name="Ong R.C."/>
            <person name="Putra M."/>
            <person name="Sireger I.Z."/>
            <person name="Indrioko S."/>
            <person name="Kosugi Y."/>
            <person name="Izuno A."/>
            <person name="Isagi Y."/>
            <person name="Lee S.L."/>
            <person name="Shimizu K.K."/>
        </authorList>
    </citation>
    <scope>NUCLEOTIDE SEQUENCE [LARGE SCALE GENOMIC DNA]</scope>
    <source>
        <strain evidence="3">214</strain>
    </source>
</reference>
<dbReference type="InterPro" id="IPR000477">
    <property type="entry name" value="RT_dom"/>
</dbReference>
<name>A0AAV5M9P0_9ROSI</name>
<dbReference type="Pfam" id="PF03372">
    <property type="entry name" value="Exo_endo_phos"/>
    <property type="match status" value="1"/>
</dbReference>
<dbReference type="InterPro" id="IPR005135">
    <property type="entry name" value="Endo/exonuclease/phosphatase"/>
</dbReference>
<organism evidence="3 4">
    <name type="scientific">Rubroshorea leprosula</name>
    <dbReference type="NCBI Taxonomy" id="152421"/>
    <lineage>
        <taxon>Eukaryota</taxon>
        <taxon>Viridiplantae</taxon>
        <taxon>Streptophyta</taxon>
        <taxon>Embryophyta</taxon>
        <taxon>Tracheophyta</taxon>
        <taxon>Spermatophyta</taxon>
        <taxon>Magnoliopsida</taxon>
        <taxon>eudicotyledons</taxon>
        <taxon>Gunneridae</taxon>
        <taxon>Pentapetalae</taxon>
        <taxon>rosids</taxon>
        <taxon>malvids</taxon>
        <taxon>Malvales</taxon>
        <taxon>Dipterocarpaceae</taxon>
        <taxon>Rubroshorea</taxon>
    </lineage>
</organism>
<comment type="caution">
    <text evidence="3">The sequence shown here is derived from an EMBL/GenBank/DDBJ whole genome shotgun (WGS) entry which is preliminary data.</text>
</comment>
<evidence type="ECO:0000259" key="2">
    <source>
        <dbReference type="PROSITE" id="PS50878"/>
    </source>
</evidence>
<feature type="domain" description="Reverse transcriptase" evidence="2">
    <location>
        <begin position="1114"/>
        <end position="1392"/>
    </location>
</feature>
<dbReference type="Pfam" id="PF13966">
    <property type="entry name" value="zf-RVT"/>
    <property type="match status" value="1"/>
</dbReference>
<feature type="region of interest" description="Disordered" evidence="1">
    <location>
        <begin position="525"/>
        <end position="552"/>
    </location>
</feature>
<accession>A0AAV5M9P0</accession>
<dbReference type="CDD" id="cd01650">
    <property type="entry name" value="RT_nLTR_like"/>
    <property type="match status" value="1"/>
</dbReference>
<dbReference type="Gene3D" id="3.60.10.10">
    <property type="entry name" value="Endonuclease/exonuclease/phosphatase"/>
    <property type="match status" value="1"/>
</dbReference>
<dbReference type="Pfam" id="PF00078">
    <property type="entry name" value="RVT_1"/>
    <property type="match status" value="1"/>
</dbReference>
<feature type="compositionally biased region" description="Polar residues" evidence="1">
    <location>
        <begin position="177"/>
        <end position="188"/>
    </location>
</feature>
<dbReference type="SUPFAM" id="SSF56219">
    <property type="entry name" value="DNase I-like"/>
    <property type="match status" value="1"/>
</dbReference>
<dbReference type="EMBL" id="BPVZ01000196">
    <property type="protein sequence ID" value="GKV45596.1"/>
    <property type="molecule type" value="Genomic_DNA"/>
</dbReference>
<dbReference type="InterPro" id="IPR043502">
    <property type="entry name" value="DNA/RNA_pol_sf"/>
</dbReference>
<feature type="compositionally biased region" description="Basic and acidic residues" evidence="1">
    <location>
        <begin position="471"/>
        <end position="481"/>
    </location>
</feature>
<sequence length="1834" mass="210645">MDSERGGRRRYGNGNSTTGFKDFANRLPAFDRGLLKQCESFHFVNFPEDWGAKQLFYFIRTTVKAGRLWDIFIPSKRDRRGNRYGFARFLDARNEQEMKKQLGNIWIGNQRVVFNSAVERRKEKRRMEAKPAEEASWKSDKRTINAEDKNTVEEGSRKIPRMTYAQCLLQQKDMANSFASGNKDPTPSESKEFPRRPSKGTPKTPNVSRPVYKKVIELTDTDKAEDKLMKCAVGVVSSPSIIPNLPEIFFNEGFPSIKIAPMGGNLVLIDDEDPEYVKELVDGNLQWVAAYFDRIKFWTPSDIAEERFVWVRIQGLPIHAWSEESLSTIGNHVGNLVSIDEYTLSKECLDAARILVSTKSKLAINEEFILKVKNNSFHIAVVEENWRTDPWWLKKAVSSIAESEVSSTEFKFGEDSGGFDGDSMNGLEEEEIQTPTQRVNGINCSDTVRGSKKLVEMGKFCNGTLSNQECGEQRKERESRGTNRKLIRLSTEQDSDVQIIQETAQLGSPKGSENEAQVVKNKTKMGDQENGGLQADKSSNKSPPLLPETRIESTKLVTGTNRGRRRKATIQPVNFGGESPVGSLSDSDILYNNRRIKEGMIAEEAKKVLDFGSKLGIQTKNQEEQILERFKRMEERDMQGYAREPLSVVKRKVVRNMVRKEEINFACFQETKIETIDKDFCVSIWGHENFDWAYKASVGRSGGVLCVWDNDIFVKEAVVEIPGAVAIYGLWGLKKQKCCIVNVYASCNRNERMELWAKLQRMIEEDDGFWCIAGDFNSVRSEEERRGRSEHSRYREDLNDFIESAGLNDLPLTRRKFTWYKSDGSAMSRLDRFLISDGLLTFWGDCCQVGLNRSISDHCPVILKKVNSDWGPKPFRALNCWDQHPDFIRVVEDIWKSTEVGGWSGYVCKEKFKQLRNKLKTWNIEVFGNFEHQIADAEAKIKGVDSKNDENEITEEDILLRREGFSELWEAWQRREVAWKQKTKLDWVQQGDANSKLFHRIASGNRTRKLIRGLYKNGVWMEEPSAVKQEVRDYFKNIFQEEQWDRPKLDGLQFKQLNDEDRLWLERDISEEEVKQAVWDCGGDKSPGPDGFSFHLIRIFWNVVEKDIVDFVQEFSRNGKLVRGLNSSFIVLIPKKANPVDLKDYRPISLVNSLYKIISKVLANRIKKVLSKVISGAQSAFLGGRQITDGILILNEVVEEIKRKKASSFIFKADFEKAYDCVNWNFLDEMMWRLGFGEKWRKWIRECLQTASVSVLVNGSPTDEFKMERGIRQGDPIAPFLFLIVAEGLNVLIESAVSKDLFQGVDIGPFGLNISHLQFADDTVIMGKADPTNIKAVKGILRWFELASGLKINFNKSVLYSLYVSDEWGRMAAATLNCKSGSIPFTYLGMPIGDVMCRRKPWIPVIDNFSKKLAVWKAKHLSIGGRVTLLRSVLSALPIYFMSVFKIPKIVLHELICLQRKFLWGYSEEKNRLAWLSWEKVCRGKKEGGLGVPNIEYRNIALLGKWWDRFGKEENSLWKTVISNKYYGGDIKWDINQFQVRKLPSLWGNIVAIGNEGGKGSWVIRDGFSWKLGMGDKIKFWYDKWVGIDSLDVSFPRLFNLALNRNANVMEVGQISNGLWIWRNAWRREPFGRERNEERLLKESLAGGITFSTQPDQRVWSFDTANGYTVGKAYSMMAGQNNILEPRICTRLWNRLVPTKVSCFGWRLILNGIPTKSGLLKRGVKLEEAETICCICRRDFEDENHLFVQCPKIQSLWMKCYNWWGISLPLPNSIPLLCEAHSFGIKKVVKSDVWFLIFLVVTWSIWYSRNSIIHNAQQWDEVYVFKKLLEVSFA</sequence>
<dbReference type="PANTHER" id="PTHR33116">
    <property type="entry name" value="REVERSE TRANSCRIPTASE ZINC-BINDING DOMAIN-CONTAINING PROTEIN-RELATED-RELATED"/>
    <property type="match status" value="1"/>
</dbReference>
<evidence type="ECO:0000313" key="4">
    <source>
        <dbReference type="Proteomes" id="UP001054252"/>
    </source>
</evidence>
<dbReference type="InterPro" id="IPR026960">
    <property type="entry name" value="RVT-Znf"/>
</dbReference>
<dbReference type="PROSITE" id="PS50878">
    <property type="entry name" value="RT_POL"/>
    <property type="match status" value="1"/>
</dbReference>
<dbReference type="InterPro" id="IPR036691">
    <property type="entry name" value="Endo/exonu/phosph_ase_sf"/>
</dbReference>
<feature type="region of interest" description="Disordered" evidence="1">
    <location>
        <begin position="177"/>
        <end position="208"/>
    </location>
</feature>
<evidence type="ECO:0000256" key="1">
    <source>
        <dbReference type="SAM" id="MobiDB-lite"/>
    </source>
</evidence>
<keyword evidence="4" id="KW-1185">Reference proteome</keyword>
<dbReference type="PANTHER" id="PTHR33116:SF75">
    <property type="entry name" value="RIBONUCLEASE H PROTEIN"/>
    <property type="match status" value="1"/>
</dbReference>